<dbReference type="Gene3D" id="1.10.357.10">
    <property type="entry name" value="Tetracycline Repressor, domain 2"/>
    <property type="match status" value="1"/>
</dbReference>
<reference evidence="4 5" key="1">
    <citation type="submission" date="2016-10" db="EMBL/GenBank/DDBJ databases">
        <authorList>
            <person name="de Groot N.N."/>
        </authorList>
    </citation>
    <scope>NUCLEOTIDE SEQUENCE [LARGE SCALE GENOMIC DNA]</scope>
    <source>
        <strain evidence="4 5">CCM7597</strain>
    </source>
</reference>
<dbReference type="AlphaFoldDB" id="A0A1H3Z7N4"/>
<evidence type="ECO:0000259" key="3">
    <source>
        <dbReference type="PROSITE" id="PS50977"/>
    </source>
</evidence>
<dbReference type="InterPro" id="IPR001647">
    <property type="entry name" value="HTH_TetR"/>
</dbReference>
<dbReference type="InterPro" id="IPR050109">
    <property type="entry name" value="HTH-type_TetR-like_transc_reg"/>
</dbReference>
<proteinExistence type="predicted"/>
<dbReference type="PRINTS" id="PR00455">
    <property type="entry name" value="HTHTETR"/>
</dbReference>
<dbReference type="PANTHER" id="PTHR30055">
    <property type="entry name" value="HTH-TYPE TRANSCRIPTIONAL REGULATOR RUTR"/>
    <property type="match status" value="1"/>
</dbReference>
<dbReference type="SUPFAM" id="SSF46689">
    <property type="entry name" value="Homeodomain-like"/>
    <property type="match status" value="1"/>
</dbReference>
<protein>
    <submittedName>
        <fullName evidence="4">DNA-binding transcriptional regulator, AcrR family</fullName>
    </submittedName>
</protein>
<name>A0A1H3Z7N4_9BACI</name>
<gene>
    <name evidence="4" type="ORF">SAMN05421743_103154</name>
</gene>
<evidence type="ECO:0000256" key="1">
    <source>
        <dbReference type="ARBA" id="ARBA00023125"/>
    </source>
</evidence>
<dbReference type="STRING" id="571932.SAMN05421743_103154"/>
<dbReference type="EMBL" id="FNQR01000003">
    <property type="protein sequence ID" value="SEA19726.1"/>
    <property type="molecule type" value="Genomic_DNA"/>
</dbReference>
<evidence type="ECO:0000313" key="4">
    <source>
        <dbReference type="EMBL" id="SEA19726.1"/>
    </source>
</evidence>
<dbReference type="PANTHER" id="PTHR30055:SF226">
    <property type="entry name" value="HTH-TYPE TRANSCRIPTIONAL REGULATOR PKSA"/>
    <property type="match status" value="1"/>
</dbReference>
<feature type="DNA-binding region" description="H-T-H motif" evidence="2">
    <location>
        <begin position="27"/>
        <end position="46"/>
    </location>
</feature>
<dbReference type="PROSITE" id="PS50977">
    <property type="entry name" value="HTH_TETR_2"/>
    <property type="match status" value="1"/>
</dbReference>
<dbReference type="Proteomes" id="UP000198584">
    <property type="component" value="Unassembled WGS sequence"/>
</dbReference>
<accession>A0A1H3Z7N4</accession>
<dbReference type="GO" id="GO:0000976">
    <property type="term" value="F:transcription cis-regulatory region binding"/>
    <property type="evidence" value="ECO:0007669"/>
    <property type="project" value="TreeGrafter"/>
</dbReference>
<evidence type="ECO:0000256" key="2">
    <source>
        <dbReference type="PROSITE-ProRule" id="PRU00335"/>
    </source>
</evidence>
<dbReference type="OrthoDB" id="277085at2"/>
<dbReference type="Pfam" id="PF00440">
    <property type="entry name" value="TetR_N"/>
    <property type="match status" value="1"/>
</dbReference>
<dbReference type="InterPro" id="IPR009057">
    <property type="entry name" value="Homeodomain-like_sf"/>
</dbReference>
<dbReference type="GO" id="GO:0003700">
    <property type="term" value="F:DNA-binding transcription factor activity"/>
    <property type="evidence" value="ECO:0007669"/>
    <property type="project" value="TreeGrafter"/>
</dbReference>
<evidence type="ECO:0000313" key="5">
    <source>
        <dbReference type="Proteomes" id="UP000198584"/>
    </source>
</evidence>
<keyword evidence="1 2" id="KW-0238">DNA-binding</keyword>
<feature type="domain" description="HTH tetR-type" evidence="3">
    <location>
        <begin position="5"/>
        <end position="64"/>
    </location>
</feature>
<sequence>MKGLRDKTDQILKAAVTVFVKKGLQATTQEIAKEADVAEVTLYRKFATKQNLFITVIKHVLENQFNSHVMKLANEGNTEYFFKSIIENRLEVLSKNTPLVKMLISESLMGNLTEEIDLPNIIFTSLKHGLDHHFDEEDVNTELCARQLGGIFLSHIVLPNQHPFHTLDRMEKDKLVEKYAKSLKVLI</sequence>
<dbReference type="RefSeq" id="WP_093043019.1">
    <property type="nucleotide sequence ID" value="NZ_FNQR01000003.1"/>
</dbReference>
<organism evidence="4 5">
    <name type="scientific">Thalassobacillus cyri</name>
    <dbReference type="NCBI Taxonomy" id="571932"/>
    <lineage>
        <taxon>Bacteria</taxon>
        <taxon>Bacillati</taxon>
        <taxon>Bacillota</taxon>
        <taxon>Bacilli</taxon>
        <taxon>Bacillales</taxon>
        <taxon>Bacillaceae</taxon>
        <taxon>Thalassobacillus</taxon>
    </lineage>
</organism>
<keyword evidence="5" id="KW-1185">Reference proteome</keyword>